<dbReference type="CDD" id="cd00531">
    <property type="entry name" value="NTF2_like"/>
    <property type="match status" value="1"/>
</dbReference>
<dbReference type="InterPro" id="IPR032710">
    <property type="entry name" value="NTF2-like_dom_sf"/>
</dbReference>
<name>A0A7W7RTL3_9ACTN</name>
<dbReference type="EMBL" id="JACHJU010000001">
    <property type="protein sequence ID" value="MBB4937941.1"/>
    <property type="molecule type" value="Genomic_DNA"/>
</dbReference>
<protein>
    <submittedName>
        <fullName evidence="2">Ketosteroid isomerase-like protein</fullName>
    </submittedName>
</protein>
<dbReference type="GO" id="GO:0016853">
    <property type="term" value="F:isomerase activity"/>
    <property type="evidence" value="ECO:0007669"/>
    <property type="project" value="UniProtKB-KW"/>
</dbReference>
<dbReference type="Proteomes" id="UP000534286">
    <property type="component" value="Unassembled WGS sequence"/>
</dbReference>
<evidence type="ECO:0000313" key="2">
    <source>
        <dbReference type="EMBL" id="MBB4937941.1"/>
    </source>
</evidence>
<comment type="caution">
    <text evidence="2">The sequence shown here is derived from an EMBL/GenBank/DDBJ whole genome shotgun (WGS) entry which is preliminary data.</text>
</comment>
<keyword evidence="3" id="KW-1185">Reference proteome</keyword>
<evidence type="ECO:0000313" key="3">
    <source>
        <dbReference type="Proteomes" id="UP000534286"/>
    </source>
</evidence>
<dbReference type="Gene3D" id="3.10.450.50">
    <property type="match status" value="1"/>
</dbReference>
<keyword evidence="2" id="KW-0413">Isomerase</keyword>
<gene>
    <name evidence="2" type="ORF">FHR32_002246</name>
</gene>
<dbReference type="Pfam" id="PF12680">
    <property type="entry name" value="SnoaL_2"/>
    <property type="match status" value="1"/>
</dbReference>
<proteinExistence type="predicted"/>
<dbReference type="AlphaFoldDB" id="A0A7W7RTL3"/>
<organism evidence="2 3">
    <name type="scientific">Streptosporangium album</name>
    <dbReference type="NCBI Taxonomy" id="47479"/>
    <lineage>
        <taxon>Bacteria</taxon>
        <taxon>Bacillati</taxon>
        <taxon>Actinomycetota</taxon>
        <taxon>Actinomycetes</taxon>
        <taxon>Streptosporangiales</taxon>
        <taxon>Streptosporangiaceae</taxon>
        <taxon>Streptosporangium</taxon>
    </lineage>
</organism>
<accession>A0A7W7RTL3</accession>
<evidence type="ECO:0000259" key="1">
    <source>
        <dbReference type="Pfam" id="PF12680"/>
    </source>
</evidence>
<dbReference type="InterPro" id="IPR037401">
    <property type="entry name" value="SnoaL-like"/>
</dbReference>
<feature type="domain" description="SnoaL-like" evidence="1">
    <location>
        <begin position="14"/>
        <end position="118"/>
    </location>
</feature>
<dbReference type="SUPFAM" id="SSF54427">
    <property type="entry name" value="NTF2-like"/>
    <property type="match status" value="1"/>
</dbReference>
<sequence length="146" mass="16381">MTRPLTPREVFLKLVHGVSEGRWEELSDLYAEQTCVEHPFAPLGAAPLRTRDELREHFSAGARMKPVRQRPAGIVVHETTDPEVIVAEFEYRGTADDGEPFTVPCVFVLRVRDGKIVASRDYIDHIASARRRGRLGELADALRSSS</sequence>
<dbReference type="RefSeq" id="WP_184754224.1">
    <property type="nucleotide sequence ID" value="NZ_BAABEK010000014.1"/>
</dbReference>
<reference evidence="2 3" key="1">
    <citation type="submission" date="2020-08" db="EMBL/GenBank/DDBJ databases">
        <title>Sequencing the genomes of 1000 actinobacteria strains.</title>
        <authorList>
            <person name="Klenk H.-P."/>
        </authorList>
    </citation>
    <scope>NUCLEOTIDE SEQUENCE [LARGE SCALE GENOMIC DNA]</scope>
    <source>
        <strain evidence="2 3">DSM 43023</strain>
    </source>
</reference>